<keyword evidence="3" id="KW-0067">ATP-binding</keyword>
<proteinExistence type="predicted"/>
<dbReference type="Gene3D" id="1.10.730.10">
    <property type="entry name" value="Isoleucyl-tRNA Synthetase, Domain 1"/>
    <property type="match status" value="1"/>
</dbReference>
<evidence type="ECO:0000256" key="3">
    <source>
        <dbReference type="ARBA" id="ARBA00022840"/>
    </source>
</evidence>
<keyword evidence="2" id="KW-0547">Nucleotide-binding</keyword>
<protein>
    <submittedName>
        <fullName evidence="5">Arginine--tRNA ligase</fullName>
    </submittedName>
</protein>
<sequence length="213" mass="21258">LLGEAGIAQARVVGPGFVNVTLERGARCALVRELAASGTGPSPCDRPGVDIPRWAAATGEPAARLAVRTARASSLFRVQYAYARTQALLRYGREVGVLPDAGCVDVEGAVPGADPVPEAAFGAGSGGGGGGRSAALLALLADRARVTEPGALARHLDAVAGAFFDFHDACPPLPAGDEKPGAAHRGRLALAEATGAVLAGGLAQLGVTAPARI</sequence>
<feature type="non-terminal residue" evidence="5">
    <location>
        <position position="1"/>
    </location>
</feature>
<feature type="domain" description="DALR anticodon binding" evidence="4">
    <location>
        <begin position="78"/>
        <end position="213"/>
    </location>
</feature>
<dbReference type="AlphaFoldDB" id="A0A6G4X4T7"/>
<dbReference type="SMART" id="SM00836">
    <property type="entry name" value="DALR_1"/>
    <property type="match status" value="1"/>
</dbReference>
<evidence type="ECO:0000313" key="6">
    <source>
        <dbReference type="Proteomes" id="UP000477722"/>
    </source>
</evidence>
<evidence type="ECO:0000256" key="1">
    <source>
        <dbReference type="ARBA" id="ARBA00022598"/>
    </source>
</evidence>
<dbReference type="GO" id="GO:0006420">
    <property type="term" value="P:arginyl-tRNA aminoacylation"/>
    <property type="evidence" value="ECO:0007669"/>
    <property type="project" value="InterPro"/>
</dbReference>
<dbReference type="GO" id="GO:0004814">
    <property type="term" value="F:arginine-tRNA ligase activity"/>
    <property type="evidence" value="ECO:0007669"/>
    <property type="project" value="InterPro"/>
</dbReference>
<dbReference type="Proteomes" id="UP000477722">
    <property type="component" value="Unassembled WGS sequence"/>
</dbReference>
<keyword evidence="1 5" id="KW-0436">Ligase</keyword>
<dbReference type="GO" id="GO:0005524">
    <property type="term" value="F:ATP binding"/>
    <property type="evidence" value="ECO:0007669"/>
    <property type="project" value="UniProtKB-KW"/>
</dbReference>
<dbReference type="InterPro" id="IPR008909">
    <property type="entry name" value="DALR_anticod-bd"/>
</dbReference>
<evidence type="ECO:0000313" key="5">
    <source>
        <dbReference type="EMBL" id="NGO72408.1"/>
    </source>
</evidence>
<dbReference type="RefSeq" id="WP_165302094.1">
    <property type="nucleotide sequence ID" value="NZ_JAAKZZ010000455.1"/>
</dbReference>
<gene>
    <name evidence="5" type="ORF">G5C65_29460</name>
</gene>
<reference evidence="5 6" key="1">
    <citation type="submission" date="2020-02" db="EMBL/GenBank/DDBJ databases">
        <title>Whole-genome analyses of novel actinobacteria.</title>
        <authorList>
            <person name="Sahin N."/>
            <person name="Tatar D."/>
        </authorList>
    </citation>
    <scope>NUCLEOTIDE SEQUENCE [LARGE SCALE GENOMIC DNA]</scope>
    <source>
        <strain evidence="5 6">SB3404</strain>
    </source>
</reference>
<dbReference type="SUPFAM" id="SSF47323">
    <property type="entry name" value="Anticodon-binding domain of a subclass of class I aminoacyl-tRNA synthetases"/>
    <property type="match status" value="1"/>
</dbReference>
<evidence type="ECO:0000256" key="2">
    <source>
        <dbReference type="ARBA" id="ARBA00022741"/>
    </source>
</evidence>
<dbReference type="Pfam" id="PF05746">
    <property type="entry name" value="DALR_1"/>
    <property type="match status" value="1"/>
</dbReference>
<evidence type="ECO:0000259" key="4">
    <source>
        <dbReference type="SMART" id="SM00836"/>
    </source>
</evidence>
<organism evidence="5 6">
    <name type="scientific">Streptomyces boncukensis</name>
    <dbReference type="NCBI Taxonomy" id="2711219"/>
    <lineage>
        <taxon>Bacteria</taxon>
        <taxon>Bacillati</taxon>
        <taxon>Actinomycetota</taxon>
        <taxon>Actinomycetes</taxon>
        <taxon>Kitasatosporales</taxon>
        <taxon>Streptomycetaceae</taxon>
        <taxon>Streptomyces</taxon>
    </lineage>
</organism>
<accession>A0A6G4X4T7</accession>
<name>A0A6G4X4T7_9ACTN</name>
<dbReference type="EMBL" id="JAAKZZ010000455">
    <property type="protein sequence ID" value="NGO72408.1"/>
    <property type="molecule type" value="Genomic_DNA"/>
</dbReference>
<comment type="caution">
    <text evidence="5">The sequence shown here is derived from an EMBL/GenBank/DDBJ whole genome shotgun (WGS) entry which is preliminary data.</text>
</comment>
<keyword evidence="6" id="KW-1185">Reference proteome</keyword>
<dbReference type="InterPro" id="IPR009080">
    <property type="entry name" value="tRNAsynth_Ia_anticodon-bd"/>
</dbReference>